<organism evidence="2 3">
    <name type="scientific">Chryseobacterium aquaeductus</name>
    <dbReference type="NCBI Taxonomy" id="2675056"/>
    <lineage>
        <taxon>Bacteria</taxon>
        <taxon>Pseudomonadati</taxon>
        <taxon>Bacteroidota</taxon>
        <taxon>Flavobacteriia</taxon>
        <taxon>Flavobacteriales</taxon>
        <taxon>Weeksellaceae</taxon>
        <taxon>Chryseobacterium group</taxon>
        <taxon>Chryseobacterium</taxon>
    </lineage>
</organism>
<protein>
    <recommendedName>
        <fullName evidence="1">ATPase AAA-type core domain-containing protein</fullName>
    </recommendedName>
</protein>
<dbReference type="Pfam" id="PF13304">
    <property type="entry name" value="AAA_21"/>
    <property type="match status" value="1"/>
</dbReference>
<dbReference type="PANTHER" id="PTHR43581">
    <property type="entry name" value="ATP/GTP PHOSPHATASE"/>
    <property type="match status" value="1"/>
</dbReference>
<dbReference type="PANTHER" id="PTHR43581:SF2">
    <property type="entry name" value="EXCINUCLEASE ATPASE SUBUNIT"/>
    <property type="match status" value="1"/>
</dbReference>
<feature type="domain" description="ATPase AAA-type core" evidence="1">
    <location>
        <begin position="38"/>
        <end position="337"/>
    </location>
</feature>
<dbReference type="RefSeq" id="WP_162088796.1">
    <property type="nucleotide sequence ID" value="NZ_CAJIMS010000001.1"/>
</dbReference>
<dbReference type="AlphaFoldDB" id="A0A9N8QSX1"/>
<dbReference type="Gene3D" id="3.40.50.300">
    <property type="entry name" value="P-loop containing nucleotide triphosphate hydrolases"/>
    <property type="match status" value="1"/>
</dbReference>
<dbReference type="InterPro" id="IPR003959">
    <property type="entry name" value="ATPase_AAA_core"/>
</dbReference>
<gene>
    <name evidence="2" type="ORF">CHRY9390_02543</name>
</gene>
<evidence type="ECO:0000313" key="3">
    <source>
        <dbReference type="Proteomes" id="UP000662618"/>
    </source>
</evidence>
<dbReference type="SUPFAM" id="SSF52540">
    <property type="entry name" value="P-loop containing nucleoside triphosphate hydrolases"/>
    <property type="match status" value="1"/>
</dbReference>
<evidence type="ECO:0000259" key="1">
    <source>
        <dbReference type="Pfam" id="PF13304"/>
    </source>
</evidence>
<dbReference type="InterPro" id="IPR027417">
    <property type="entry name" value="P-loop_NTPase"/>
</dbReference>
<dbReference type="EMBL" id="CAJIMS010000001">
    <property type="protein sequence ID" value="CAD7812649.1"/>
    <property type="molecule type" value="Genomic_DNA"/>
</dbReference>
<comment type="caution">
    <text evidence="2">The sequence shown here is derived from an EMBL/GenBank/DDBJ whole genome shotgun (WGS) entry which is preliminary data.</text>
</comment>
<keyword evidence="3" id="KW-1185">Reference proteome</keyword>
<name>A0A9N8QSX1_9FLAO</name>
<accession>A0A9N8QSX1</accession>
<reference evidence="2" key="1">
    <citation type="submission" date="2020-12" db="EMBL/GenBank/DDBJ databases">
        <authorList>
            <person name="Rodrigo-Torres L."/>
            <person name="Arahal R. D."/>
            <person name="Lucena T."/>
        </authorList>
    </citation>
    <scope>NUCLEOTIDE SEQUENCE</scope>
    <source>
        <strain evidence="2">CECT 9390</strain>
    </source>
</reference>
<sequence length="426" mass="49879">MKLKKLKINSYLHLKDLEFDFTYPEGHSKAGQPLDKICFIGQSATGKTNLLNIISESILYLLRIEIVNNQTVWHRNDNYSKIFEDGFLDLVFEDKNLHLGDNFISYDEKLYNYDKISEGSLTNLIYNVNNQNKILYFDSNYVSTENLKYFNTNPLEIVFEKRNFDYKNLDEFIFGEDSSDIYLIKLLESFLDYRQKYDSKVRELLLKGYVSDLEKFNKEFGDWQIQNPSPIEGFSEKFNSLLQKLNLEIDRVNVDYPIPFKSKNTDEIIPINGLSTGTKALLLYMLPLYQIDTEKSIVLIDEPERSLYPDMQMELMDFYRGIAPNAQFIIATHSPFIAASFEPEERFILYFDEDGKVKVRNGVSPIGDDPNDILKNDFDIDYINDFGKKAFEKYLELKNKINSEEDSDKKEGLISKYEELGDKYNF</sequence>
<evidence type="ECO:0000313" key="2">
    <source>
        <dbReference type="EMBL" id="CAD7812649.1"/>
    </source>
</evidence>
<proteinExistence type="predicted"/>
<dbReference type="InterPro" id="IPR051396">
    <property type="entry name" value="Bact_Antivir_Def_Nuclease"/>
</dbReference>
<dbReference type="Proteomes" id="UP000662618">
    <property type="component" value="Unassembled WGS sequence"/>
</dbReference>